<evidence type="ECO:0000256" key="8">
    <source>
        <dbReference type="ARBA" id="ARBA00022801"/>
    </source>
</evidence>
<evidence type="ECO:0000313" key="17">
    <source>
        <dbReference type="EMBL" id="KAF5765333.1"/>
    </source>
</evidence>
<evidence type="ECO:0000256" key="6">
    <source>
        <dbReference type="ARBA" id="ARBA00022741"/>
    </source>
</evidence>
<dbReference type="SUPFAM" id="SSF47473">
    <property type="entry name" value="EF-hand"/>
    <property type="match status" value="1"/>
</dbReference>
<evidence type="ECO:0000256" key="1">
    <source>
        <dbReference type="ARBA" id="ARBA00004200"/>
    </source>
</evidence>
<sequence length="613" mass="67360">MAGGGSASNSSSTTGVRIVVAGDHGTGKSSLILATAADSLPTNVPSVLPPTRLPVDMFPDRVPVTIIDTSSSLENKDKLDDELKSADAVVLTYACDKTSALARLTTFWLPELIRLKVKVPVIVAGCKSDLADFKQVIGLERVMPIMKQFREIDIDTCIECSASKRLRISEVFNYAQKAALYPIAPLFDLDARTLKPRCMRALKRIFIICDHDKDGALSDAELNGLQVKCFNAPLQPSEIVGIKRVVQEKLPACVNENGLTLAGFLSLHAIFFENGSPETTWTILRKHGYNNDIRLSENHLLPPVIRTNHQSVQLTSEAVEFLRGVFTLFDSDGDGALNADELDDLFSTAPESPWREAPYVNAAEKNEIGGLSLDGFLSEWALMSVLDPVLCVENLIYIGYAGDPSSALRVMRKRCVDHTEQNTEQNVFQCFVFGPKEAGKSSFLHSFVGRPFSEVYMPTTKEQYTVNIVDQPVHAWKGTKRTLILSEIPEDAVENLLIQKDALAACDIAVFVYDSSNNSSWIRTIELLGQVASHGESTGYEVPCIIIAAKGDLEPNPTALQDSTRLSQDMGIEAPVPISTRLGDFTDVYKKIVRAAEHPHLSIHREVEVRCIN</sequence>
<feature type="domain" description="Miro" evidence="16">
    <location>
        <begin position="425"/>
        <end position="598"/>
    </location>
</feature>
<dbReference type="FunFam" id="1.10.238.10:FF:000011">
    <property type="entry name" value="Mitochondrial Rho GTPase"/>
    <property type="match status" value="1"/>
</dbReference>
<dbReference type="PANTHER" id="PTHR46819">
    <property type="entry name" value="EF-HAND CALCIUM-BINDING DOMAIN-CONTAINING PROTEIN 7"/>
    <property type="match status" value="1"/>
</dbReference>
<keyword evidence="13 14" id="KW-0472">Membrane</keyword>
<dbReference type="InterPro" id="IPR011992">
    <property type="entry name" value="EF-hand-dom_pair"/>
</dbReference>
<evidence type="ECO:0000259" key="16">
    <source>
        <dbReference type="PROSITE" id="PS51423"/>
    </source>
</evidence>
<dbReference type="PROSITE" id="PS00018">
    <property type="entry name" value="EF_HAND_1"/>
    <property type="match status" value="2"/>
</dbReference>
<reference evidence="17" key="2">
    <citation type="submission" date="2020-06" db="EMBL/GenBank/DDBJ databases">
        <title>Helianthus annuus Genome sequencing and assembly Release 2.</title>
        <authorList>
            <person name="Gouzy J."/>
            <person name="Langlade N."/>
            <person name="Munos S."/>
        </authorList>
    </citation>
    <scope>NUCLEOTIDE SEQUENCE</scope>
    <source>
        <tissue evidence="17">Leaves</tissue>
    </source>
</reference>
<dbReference type="SUPFAM" id="SSF52540">
    <property type="entry name" value="P-loop containing nucleoside triphosphate hydrolases"/>
    <property type="match status" value="2"/>
</dbReference>
<dbReference type="InterPro" id="IPR021181">
    <property type="entry name" value="Miro"/>
</dbReference>
<keyword evidence="9 14" id="KW-0106">Calcium</keyword>
<keyword evidence="6 14" id="KW-0547">Nucleotide-binding</keyword>
<dbReference type="Gramene" id="mRNA:HanXRQr2_Chr15g0702591">
    <property type="protein sequence ID" value="mRNA:HanXRQr2_Chr15g0702591"/>
    <property type="gene ID" value="HanXRQr2_Chr15g0702591"/>
</dbReference>
<evidence type="ECO:0000313" key="18">
    <source>
        <dbReference type="Proteomes" id="UP000215914"/>
    </source>
</evidence>
<dbReference type="PROSITE" id="PS51423">
    <property type="entry name" value="MIRO"/>
    <property type="match status" value="2"/>
</dbReference>
<dbReference type="GO" id="GO:0005741">
    <property type="term" value="C:mitochondrial outer membrane"/>
    <property type="evidence" value="ECO:0007669"/>
    <property type="project" value="UniProtKB-SubCell"/>
</dbReference>
<keyword evidence="8 14" id="KW-0378">Hydrolase</keyword>
<dbReference type="SMART" id="SM00175">
    <property type="entry name" value="RAB"/>
    <property type="match status" value="1"/>
</dbReference>
<dbReference type="SMART" id="SM00174">
    <property type="entry name" value="RHO"/>
    <property type="match status" value="1"/>
</dbReference>
<dbReference type="InterPro" id="IPR002048">
    <property type="entry name" value="EF_hand_dom"/>
</dbReference>
<evidence type="ECO:0000256" key="3">
    <source>
        <dbReference type="ARBA" id="ARBA00022692"/>
    </source>
</evidence>
<dbReference type="GO" id="GO:0005509">
    <property type="term" value="F:calcium ion binding"/>
    <property type="evidence" value="ECO:0007669"/>
    <property type="project" value="InterPro"/>
</dbReference>
<name>A0A9K3E229_HELAN</name>
<keyword evidence="7 14" id="KW-1000">Mitochondrion outer membrane</keyword>
<dbReference type="Pfam" id="PF00071">
    <property type="entry name" value="Ras"/>
    <property type="match status" value="2"/>
</dbReference>
<dbReference type="GO" id="GO:0007005">
    <property type="term" value="P:mitochondrion organization"/>
    <property type="evidence" value="ECO:0007669"/>
    <property type="project" value="InterPro"/>
</dbReference>
<dbReference type="InterPro" id="IPR018247">
    <property type="entry name" value="EF_Hand_1_Ca_BS"/>
</dbReference>
<dbReference type="InterPro" id="IPR052266">
    <property type="entry name" value="Miro-EF-hand_domain"/>
</dbReference>
<evidence type="ECO:0000256" key="5">
    <source>
        <dbReference type="ARBA" id="ARBA00022737"/>
    </source>
</evidence>
<dbReference type="EC" id="3.6.5.-" evidence="14"/>
<dbReference type="Pfam" id="PF08355">
    <property type="entry name" value="EF_assoc_1"/>
    <property type="match status" value="1"/>
</dbReference>
<dbReference type="Gene3D" id="3.40.50.300">
    <property type="entry name" value="P-loop containing nucleotide triphosphate hydrolases"/>
    <property type="match status" value="2"/>
</dbReference>
<dbReference type="Gene3D" id="1.10.238.10">
    <property type="entry name" value="EF-hand"/>
    <property type="match status" value="2"/>
</dbReference>
<dbReference type="Pfam" id="PF08356">
    <property type="entry name" value="EF_assoc_2"/>
    <property type="match status" value="1"/>
</dbReference>
<keyword evidence="18" id="KW-1185">Reference proteome</keyword>
<dbReference type="AlphaFoldDB" id="A0A9K3E229"/>
<dbReference type="GO" id="GO:0003924">
    <property type="term" value="F:GTPase activity"/>
    <property type="evidence" value="ECO:0007669"/>
    <property type="project" value="InterPro"/>
</dbReference>
<keyword evidence="11 14" id="KW-0496">Mitochondrion</keyword>
<accession>A0A9K3E229</accession>
<evidence type="ECO:0000256" key="9">
    <source>
        <dbReference type="ARBA" id="ARBA00022837"/>
    </source>
</evidence>
<keyword evidence="5" id="KW-0677">Repeat</keyword>
<evidence type="ECO:0000256" key="13">
    <source>
        <dbReference type="ARBA" id="ARBA00023136"/>
    </source>
</evidence>
<dbReference type="PROSITE" id="PS50222">
    <property type="entry name" value="EF_HAND_2"/>
    <property type="match status" value="1"/>
</dbReference>
<proteinExistence type="inferred from homology"/>
<evidence type="ECO:0000256" key="7">
    <source>
        <dbReference type="ARBA" id="ARBA00022787"/>
    </source>
</evidence>
<evidence type="ECO:0000256" key="2">
    <source>
        <dbReference type="ARBA" id="ARBA00007981"/>
    </source>
</evidence>
<dbReference type="InterPro" id="IPR013566">
    <property type="entry name" value="EF_hand_assoc_1"/>
</dbReference>
<organism evidence="17 18">
    <name type="scientific">Helianthus annuus</name>
    <name type="common">Common sunflower</name>
    <dbReference type="NCBI Taxonomy" id="4232"/>
    <lineage>
        <taxon>Eukaryota</taxon>
        <taxon>Viridiplantae</taxon>
        <taxon>Streptophyta</taxon>
        <taxon>Embryophyta</taxon>
        <taxon>Tracheophyta</taxon>
        <taxon>Spermatophyta</taxon>
        <taxon>Magnoliopsida</taxon>
        <taxon>eudicotyledons</taxon>
        <taxon>Gunneridae</taxon>
        <taxon>Pentapetalae</taxon>
        <taxon>asterids</taxon>
        <taxon>campanulids</taxon>
        <taxon>Asterales</taxon>
        <taxon>Asteraceae</taxon>
        <taxon>Asteroideae</taxon>
        <taxon>Heliantheae alliance</taxon>
        <taxon>Heliantheae</taxon>
        <taxon>Helianthus</taxon>
    </lineage>
</organism>
<gene>
    <name evidence="17" type="ORF">HanXRQr2_Chr15g0702591</name>
</gene>
<dbReference type="PANTHER" id="PTHR46819:SF1">
    <property type="entry name" value="EF-HAND CALCIUM-BINDING DOMAIN-CONTAINING PROTEIN 7"/>
    <property type="match status" value="1"/>
</dbReference>
<evidence type="ECO:0000256" key="11">
    <source>
        <dbReference type="ARBA" id="ARBA00023128"/>
    </source>
</evidence>
<evidence type="ECO:0000256" key="14">
    <source>
        <dbReference type="PIRNR" id="PIRNR037488"/>
    </source>
</evidence>
<dbReference type="EMBL" id="MNCJ02000330">
    <property type="protein sequence ID" value="KAF5765333.1"/>
    <property type="molecule type" value="Genomic_DNA"/>
</dbReference>
<dbReference type="FunFam" id="3.40.50.300:FF:000553">
    <property type="entry name" value="Mitochondrial Rho GTPase"/>
    <property type="match status" value="1"/>
</dbReference>
<protein>
    <recommendedName>
        <fullName evidence="14">Mitochondrial Rho GTPase</fullName>
        <ecNumber evidence="14">3.6.5.-</ecNumber>
    </recommendedName>
</protein>
<dbReference type="PRINTS" id="PR00449">
    <property type="entry name" value="RASTRNSFRMNG"/>
</dbReference>
<evidence type="ECO:0000256" key="10">
    <source>
        <dbReference type="ARBA" id="ARBA00022989"/>
    </source>
</evidence>
<keyword evidence="4" id="KW-0479">Metal-binding</keyword>
<dbReference type="GO" id="GO:0005525">
    <property type="term" value="F:GTP binding"/>
    <property type="evidence" value="ECO:0007669"/>
    <property type="project" value="UniProtKB-KW"/>
</dbReference>
<evidence type="ECO:0000256" key="4">
    <source>
        <dbReference type="ARBA" id="ARBA00022723"/>
    </source>
</evidence>
<evidence type="ECO:0000259" key="15">
    <source>
        <dbReference type="PROSITE" id="PS50222"/>
    </source>
</evidence>
<dbReference type="PIRSF" id="PIRSF037488">
    <property type="entry name" value="Mt_Rho_GTPase"/>
    <property type="match status" value="1"/>
</dbReference>
<feature type="domain" description="EF-hand" evidence="15">
    <location>
        <begin position="317"/>
        <end position="352"/>
    </location>
</feature>
<keyword evidence="12 14" id="KW-0342">GTP-binding</keyword>
<reference evidence="17" key="1">
    <citation type="journal article" date="2017" name="Nature">
        <title>The sunflower genome provides insights into oil metabolism, flowering and Asterid evolution.</title>
        <authorList>
            <person name="Badouin H."/>
            <person name="Gouzy J."/>
            <person name="Grassa C.J."/>
            <person name="Murat F."/>
            <person name="Staton S.E."/>
            <person name="Cottret L."/>
            <person name="Lelandais-Briere C."/>
            <person name="Owens G.L."/>
            <person name="Carrere S."/>
            <person name="Mayjonade B."/>
            <person name="Legrand L."/>
            <person name="Gill N."/>
            <person name="Kane N.C."/>
            <person name="Bowers J.E."/>
            <person name="Hubner S."/>
            <person name="Bellec A."/>
            <person name="Berard A."/>
            <person name="Berges H."/>
            <person name="Blanchet N."/>
            <person name="Boniface M.C."/>
            <person name="Brunel D."/>
            <person name="Catrice O."/>
            <person name="Chaidir N."/>
            <person name="Claudel C."/>
            <person name="Donnadieu C."/>
            <person name="Faraut T."/>
            <person name="Fievet G."/>
            <person name="Helmstetter N."/>
            <person name="King M."/>
            <person name="Knapp S.J."/>
            <person name="Lai Z."/>
            <person name="Le Paslier M.C."/>
            <person name="Lippi Y."/>
            <person name="Lorenzon L."/>
            <person name="Mandel J.R."/>
            <person name="Marage G."/>
            <person name="Marchand G."/>
            <person name="Marquand E."/>
            <person name="Bret-Mestries E."/>
            <person name="Morien E."/>
            <person name="Nambeesan S."/>
            <person name="Nguyen T."/>
            <person name="Pegot-Espagnet P."/>
            <person name="Pouilly N."/>
            <person name="Raftis F."/>
            <person name="Sallet E."/>
            <person name="Schiex T."/>
            <person name="Thomas J."/>
            <person name="Vandecasteele C."/>
            <person name="Vares D."/>
            <person name="Vear F."/>
            <person name="Vautrin S."/>
            <person name="Crespi M."/>
            <person name="Mangin B."/>
            <person name="Burke J.M."/>
            <person name="Salse J."/>
            <person name="Munos S."/>
            <person name="Vincourt P."/>
            <person name="Rieseberg L.H."/>
            <person name="Langlade N.B."/>
        </authorList>
    </citation>
    <scope>NUCLEOTIDE SEQUENCE</scope>
    <source>
        <tissue evidence="17">Leaves</tissue>
    </source>
</reference>
<dbReference type="InterPro" id="IPR013567">
    <property type="entry name" value="EF_hand_assoc_2"/>
</dbReference>
<dbReference type="Proteomes" id="UP000215914">
    <property type="component" value="Unassembled WGS sequence"/>
</dbReference>
<comment type="caution">
    <text evidence="17">The sequence shown here is derived from an EMBL/GenBank/DDBJ whole genome shotgun (WGS) entry which is preliminary data.</text>
</comment>
<keyword evidence="10" id="KW-1133">Transmembrane helix</keyword>
<keyword evidence="3" id="KW-0812">Transmembrane</keyword>
<dbReference type="InterPro" id="IPR001806">
    <property type="entry name" value="Small_GTPase"/>
</dbReference>
<feature type="domain" description="Miro" evidence="16">
    <location>
        <begin position="13"/>
        <end position="181"/>
    </location>
</feature>
<dbReference type="InterPro" id="IPR020860">
    <property type="entry name" value="MIRO_dom"/>
</dbReference>
<comment type="similarity">
    <text evidence="2 14">Belongs to the mitochondrial Rho GTPase family.</text>
</comment>
<dbReference type="InterPro" id="IPR027417">
    <property type="entry name" value="P-loop_NTPase"/>
</dbReference>
<evidence type="ECO:0000256" key="12">
    <source>
        <dbReference type="ARBA" id="ARBA00023134"/>
    </source>
</evidence>
<comment type="subcellular location">
    <subcellularLocation>
        <location evidence="1 14">Mitochondrion outer membrane</location>
        <topology evidence="1 14">Single-pass type IV membrane protein</topology>
    </subcellularLocation>
</comment>